<protein>
    <submittedName>
        <fullName evidence="6">Efflux RND transporter periplasmic adaptor subunit</fullName>
    </submittedName>
</protein>
<evidence type="ECO:0000259" key="5">
    <source>
        <dbReference type="Pfam" id="PF25989"/>
    </source>
</evidence>
<dbReference type="NCBIfam" id="TIGR01730">
    <property type="entry name" value="RND_mfp"/>
    <property type="match status" value="1"/>
</dbReference>
<dbReference type="SUPFAM" id="SSF111369">
    <property type="entry name" value="HlyD-like secretion proteins"/>
    <property type="match status" value="1"/>
</dbReference>
<dbReference type="InterPro" id="IPR006143">
    <property type="entry name" value="RND_pump_MFP"/>
</dbReference>
<sequence length="501" mass="51224">MKRRLMIRKNAVATAQIQLNNALAAQQNSIESAKQDVASAEASFSKSQADAANAVTIAQTNLNSQLDSLLTTQTNNIDSYTLAVQQAVVGYNAAMQNGGDTSTAMNKLQSAQLQLQQAQQAQYKDTQSAQNSLTNLQNALLSAQSSQSVQVAQETLNSALLKLASTQSSAAAQIEQNRQQLAQAQSGQQLALNSAQASLDQSKQSVNNASSTEGLKVNEAQLQQGETKVKLLSEQLQDGVLASPVEGVVTSIMTPVGQNAGQSAILSIASTDPVIATVNVSEASVGKFKAGIPMSVKIPTLNKDFDGEVAVVHPAMDATTKSYLVDIKLKDDQHELLPGMFATSSLKSEGKQSIVVPADAVLSQSSGNAVFIVKDGKAKKVLVKIGVMTSSSFEITDGLNVGDELVVKGQELLSDNVPVQVGQPGKGTGGAQGGKGAGGAQGGQGAQGGKGQGSQGQGAAGDGQKKWQGGSGGKEGEGKPADADAASGGAKPEAQKAGAGQ</sequence>
<feature type="compositionally biased region" description="Gly residues" evidence="3">
    <location>
        <begin position="424"/>
        <end position="461"/>
    </location>
</feature>
<dbReference type="Gene3D" id="2.40.420.20">
    <property type="match status" value="1"/>
</dbReference>
<dbReference type="Proteomes" id="UP001649230">
    <property type="component" value="Chromosome"/>
</dbReference>
<feature type="region of interest" description="Disordered" evidence="3">
    <location>
        <begin position="417"/>
        <end position="501"/>
    </location>
</feature>
<dbReference type="Gene3D" id="2.40.30.170">
    <property type="match status" value="1"/>
</dbReference>
<evidence type="ECO:0000313" key="6">
    <source>
        <dbReference type="EMBL" id="UJF31318.1"/>
    </source>
</evidence>
<dbReference type="InterPro" id="IPR058792">
    <property type="entry name" value="Beta-barrel_RND_2"/>
</dbReference>
<feature type="domain" description="CusB-like beta-barrel" evidence="4">
    <location>
        <begin position="277"/>
        <end position="349"/>
    </location>
</feature>
<proteinExistence type="inferred from homology"/>
<feature type="domain" description="YknX-like C-terminal permuted SH3-like" evidence="5">
    <location>
        <begin position="354"/>
        <end position="421"/>
    </location>
</feature>
<gene>
    <name evidence="6" type="ORF">L0M14_15770</name>
</gene>
<comment type="similarity">
    <text evidence="1">Belongs to the membrane fusion protein (MFP) (TC 8.A.1) family.</text>
</comment>
<feature type="coiled-coil region" evidence="2">
    <location>
        <begin position="16"/>
        <end position="43"/>
    </location>
</feature>
<name>A0ABY3SD18_9BACL</name>
<dbReference type="EMBL" id="CP090978">
    <property type="protein sequence ID" value="UJF31318.1"/>
    <property type="molecule type" value="Genomic_DNA"/>
</dbReference>
<evidence type="ECO:0000313" key="7">
    <source>
        <dbReference type="Proteomes" id="UP001649230"/>
    </source>
</evidence>
<evidence type="ECO:0000256" key="1">
    <source>
        <dbReference type="ARBA" id="ARBA00009477"/>
    </source>
</evidence>
<reference evidence="6 7" key="1">
    <citation type="journal article" date="2024" name="Int. J. Syst. Evol. Microbiol.">
        <title>Paenibacillus hexagrammi sp. nov., a novel bacterium isolated from the gut content of Hexagrammos agrammus.</title>
        <authorList>
            <person name="Jung H.K."/>
            <person name="Kim D.G."/>
            <person name="Zin H."/>
            <person name="Park J."/>
            <person name="Jung H."/>
            <person name="Kim Y.O."/>
            <person name="Kong H.J."/>
            <person name="Kim J.W."/>
            <person name="Kim Y.S."/>
        </authorList>
    </citation>
    <scope>NUCLEOTIDE SEQUENCE [LARGE SCALE GENOMIC DNA]</scope>
    <source>
        <strain evidence="6 7">YPD9-1</strain>
    </source>
</reference>
<dbReference type="RefSeq" id="WP_235117665.1">
    <property type="nucleotide sequence ID" value="NZ_CP090978.1"/>
</dbReference>
<dbReference type="Pfam" id="PF25989">
    <property type="entry name" value="YknX_C"/>
    <property type="match status" value="1"/>
</dbReference>
<keyword evidence="7" id="KW-1185">Reference proteome</keyword>
<dbReference type="InterPro" id="IPR058637">
    <property type="entry name" value="YknX-like_C"/>
</dbReference>
<evidence type="ECO:0000259" key="4">
    <source>
        <dbReference type="Pfam" id="PF25954"/>
    </source>
</evidence>
<evidence type="ECO:0000256" key="2">
    <source>
        <dbReference type="SAM" id="Coils"/>
    </source>
</evidence>
<organism evidence="6 7">
    <name type="scientific">Paenibacillus hexagrammi</name>
    <dbReference type="NCBI Taxonomy" id="2908839"/>
    <lineage>
        <taxon>Bacteria</taxon>
        <taxon>Bacillati</taxon>
        <taxon>Bacillota</taxon>
        <taxon>Bacilli</taxon>
        <taxon>Bacillales</taxon>
        <taxon>Paenibacillaceae</taxon>
        <taxon>Paenibacillus</taxon>
    </lineage>
</organism>
<keyword evidence="2" id="KW-0175">Coiled coil</keyword>
<evidence type="ECO:0000256" key="3">
    <source>
        <dbReference type="SAM" id="MobiDB-lite"/>
    </source>
</evidence>
<dbReference type="Pfam" id="PF25954">
    <property type="entry name" value="Beta-barrel_RND_2"/>
    <property type="match status" value="1"/>
</dbReference>
<dbReference type="PANTHER" id="PTHR30469">
    <property type="entry name" value="MULTIDRUG RESISTANCE PROTEIN MDTA"/>
    <property type="match status" value="1"/>
</dbReference>
<accession>A0ABY3SD18</accession>